<dbReference type="SUPFAM" id="SSF53335">
    <property type="entry name" value="S-adenosyl-L-methionine-dependent methyltransferases"/>
    <property type="match status" value="1"/>
</dbReference>
<keyword evidence="5" id="KW-0949">S-adenosyl-L-methionine</keyword>
<proteinExistence type="predicted"/>
<dbReference type="InterPro" id="IPR050714">
    <property type="entry name" value="Cobalamin_biosynth_MTase"/>
</dbReference>
<evidence type="ECO:0000259" key="6">
    <source>
        <dbReference type="Pfam" id="PF00590"/>
    </source>
</evidence>
<dbReference type="Proteomes" id="UP000183447">
    <property type="component" value="Unassembled WGS sequence"/>
</dbReference>
<keyword evidence="3 7" id="KW-0489">Methyltransferase</keyword>
<dbReference type="PANTHER" id="PTHR43182:SF1">
    <property type="entry name" value="COBALT-PRECORRIN-7 C(5)-METHYLTRANSFERASE"/>
    <property type="match status" value="1"/>
</dbReference>
<comment type="pathway">
    <text evidence="1">Cofactor biosynthesis; adenosylcobalamin biosynthesis.</text>
</comment>
<evidence type="ECO:0000313" key="8">
    <source>
        <dbReference type="Proteomes" id="UP000183447"/>
    </source>
</evidence>
<gene>
    <name evidence="7" type="ORF">SAMN02983003_1926</name>
</gene>
<evidence type="ECO:0000256" key="3">
    <source>
        <dbReference type="ARBA" id="ARBA00022603"/>
    </source>
</evidence>
<dbReference type="Gene3D" id="3.40.1010.10">
    <property type="entry name" value="Cobalt-precorrin-4 Transmethylase, Domain 1"/>
    <property type="match status" value="1"/>
</dbReference>
<evidence type="ECO:0000256" key="4">
    <source>
        <dbReference type="ARBA" id="ARBA00022679"/>
    </source>
</evidence>
<dbReference type="InterPro" id="IPR012818">
    <property type="entry name" value="CbiE"/>
</dbReference>
<evidence type="ECO:0000256" key="2">
    <source>
        <dbReference type="ARBA" id="ARBA00022573"/>
    </source>
</evidence>
<dbReference type="InterPro" id="IPR029063">
    <property type="entry name" value="SAM-dependent_MTases_sf"/>
</dbReference>
<dbReference type="PIRSF" id="PIRSF036428">
    <property type="entry name" value="CobL"/>
    <property type="match status" value="1"/>
</dbReference>
<dbReference type="NCBIfam" id="TIGR02467">
    <property type="entry name" value="CbiE"/>
    <property type="match status" value="1"/>
</dbReference>
<dbReference type="PANTHER" id="PTHR43182">
    <property type="entry name" value="COBALT-PRECORRIN-6B C(15)-METHYLTRANSFERASE (DECARBOXYLATING)"/>
    <property type="match status" value="1"/>
</dbReference>
<dbReference type="InterPro" id="IPR006365">
    <property type="entry name" value="Cbl_synth_CobL"/>
</dbReference>
<dbReference type="Gene3D" id="3.30.950.10">
    <property type="entry name" value="Methyltransferase, Cobalt-precorrin-4 Transmethylase, Domain 2"/>
    <property type="match status" value="1"/>
</dbReference>
<dbReference type="STRING" id="665118.SAMN02983003_1926"/>
<dbReference type="EMBL" id="FPKU01000002">
    <property type="protein sequence ID" value="SFZ84288.1"/>
    <property type="molecule type" value="Genomic_DNA"/>
</dbReference>
<dbReference type="AlphaFoldDB" id="A0A1K2HXY0"/>
<keyword evidence="4 7" id="KW-0808">Transferase</keyword>
<sequence>MSPWLAIVGVTEGGIADLSAAARAEIAAATVLIGPERLLAPLRPAVNLPSPLRGGAGGGGSTALQTLIAWTSPLDQMIGQVLARRGQPTVILATGDPNWFGIGATLGRHLAPDEMRLHPAVSSLQLAAARLCWPLQAITTLSLHGRPVAALHPHLTPGNRILMLTSDAGTLPQVRDLLIARGYGGSRLVALADLGAPTERILESEAHAFAADPGDFYVLALDCRADATAPLLVAVPGLPDDAYRSDGQLTKREVRAATLARLAPYPGALLWDVGAGMGSIGIEWMRAARDARAIAFESDPARIEMIRHNATALGVPGLAIVAGQAPQSLAGAATPDAIFIGGAAADDALFTACWQALRPGGRLVANAVTLEAEAALYQRQRNLGGEILRIDIARLDRVGESHVLRPRLPVTQWAVVKSALGGEAS</sequence>
<evidence type="ECO:0000256" key="1">
    <source>
        <dbReference type="ARBA" id="ARBA00004953"/>
    </source>
</evidence>
<dbReference type="SUPFAM" id="SSF53790">
    <property type="entry name" value="Tetrapyrrole methylase"/>
    <property type="match status" value="1"/>
</dbReference>
<keyword evidence="8" id="KW-1185">Reference proteome</keyword>
<dbReference type="NCBIfam" id="TIGR02469">
    <property type="entry name" value="CbiT"/>
    <property type="match status" value="1"/>
</dbReference>
<organism evidence="7 8">
    <name type="scientific">Devosia enhydra</name>
    <dbReference type="NCBI Taxonomy" id="665118"/>
    <lineage>
        <taxon>Bacteria</taxon>
        <taxon>Pseudomonadati</taxon>
        <taxon>Pseudomonadota</taxon>
        <taxon>Alphaproteobacteria</taxon>
        <taxon>Hyphomicrobiales</taxon>
        <taxon>Devosiaceae</taxon>
        <taxon>Devosia</taxon>
    </lineage>
</organism>
<keyword evidence="2" id="KW-0169">Cobalamin biosynthesis</keyword>
<dbReference type="GO" id="GO:0009236">
    <property type="term" value="P:cobalamin biosynthetic process"/>
    <property type="evidence" value="ECO:0007669"/>
    <property type="project" value="UniProtKB-UniPathway"/>
</dbReference>
<dbReference type="OrthoDB" id="9787825at2"/>
<dbReference type="Pfam" id="PF00590">
    <property type="entry name" value="TP_methylase"/>
    <property type="match status" value="1"/>
</dbReference>
<feature type="domain" description="Tetrapyrrole methylase" evidence="6">
    <location>
        <begin position="5"/>
        <end position="205"/>
    </location>
</feature>
<dbReference type="GO" id="GO:0008276">
    <property type="term" value="F:protein methyltransferase activity"/>
    <property type="evidence" value="ECO:0007669"/>
    <property type="project" value="InterPro"/>
</dbReference>
<dbReference type="InterPro" id="IPR014777">
    <property type="entry name" value="4pyrrole_Mease_sub1"/>
</dbReference>
<evidence type="ECO:0000313" key="7">
    <source>
        <dbReference type="EMBL" id="SFZ84288.1"/>
    </source>
</evidence>
<dbReference type="Gene3D" id="3.40.50.150">
    <property type="entry name" value="Vaccinia Virus protein VP39"/>
    <property type="match status" value="1"/>
</dbReference>
<dbReference type="UniPathway" id="UPA00148"/>
<dbReference type="RefSeq" id="WP_072342023.1">
    <property type="nucleotide sequence ID" value="NZ_FPKU01000002.1"/>
</dbReference>
<name>A0A1K2HXY0_9HYPH</name>
<accession>A0A1K2HXY0</accession>
<protein>
    <submittedName>
        <fullName evidence="7">Precorrin-6Y C5,15-methyltransferase (Decarboxylating)</fullName>
    </submittedName>
</protein>
<dbReference type="CDD" id="cd11644">
    <property type="entry name" value="Precorrin-6Y-MT"/>
    <property type="match status" value="1"/>
</dbReference>
<dbReference type="InterPro" id="IPR014776">
    <property type="entry name" value="4pyrrole_Mease_sub2"/>
</dbReference>
<dbReference type="InterPro" id="IPR000878">
    <property type="entry name" value="4pyrrol_Mease"/>
</dbReference>
<dbReference type="GO" id="GO:0032259">
    <property type="term" value="P:methylation"/>
    <property type="evidence" value="ECO:0007669"/>
    <property type="project" value="UniProtKB-KW"/>
</dbReference>
<reference evidence="7 8" key="1">
    <citation type="submission" date="2016-11" db="EMBL/GenBank/DDBJ databases">
        <authorList>
            <person name="Jaros S."/>
            <person name="Januszkiewicz K."/>
            <person name="Wedrychowicz H."/>
        </authorList>
    </citation>
    <scope>NUCLEOTIDE SEQUENCE [LARGE SCALE GENOMIC DNA]</scope>
    <source>
        <strain evidence="7 8">ATCC 23634</strain>
    </source>
</reference>
<evidence type="ECO:0000256" key="5">
    <source>
        <dbReference type="ARBA" id="ARBA00022691"/>
    </source>
</evidence>
<dbReference type="InterPro" id="IPR014008">
    <property type="entry name" value="Cbl_synth_MTase_CbiT"/>
</dbReference>
<dbReference type="InterPro" id="IPR035996">
    <property type="entry name" value="4pyrrol_Methylase_sf"/>
</dbReference>